<keyword evidence="2" id="KW-1185">Reference proteome</keyword>
<evidence type="ECO:0000313" key="1">
    <source>
        <dbReference type="EMBL" id="PWR70438.1"/>
    </source>
</evidence>
<name>A0A2V2N1P6_9EURY</name>
<evidence type="ECO:0000313" key="2">
    <source>
        <dbReference type="Proteomes" id="UP000245934"/>
    </source>
</evidence>
<gene>
    <name evidence="1" type="ORF">DLD82_15665</name>
</gene>
<organism evidence="1 2">
    <name type="scientific">Methanospirillum stamsii</name>
    <dbReference type="NCBI Taxonomy" id="1277351"/>
    <lineage>
        <taxon>Archaea</taxon>
        <taxon>Methanobacteriati</taxon>
        <taxon>Methanobacteriota</taxon>
        <taxon>Stenosarchaea group</taxon>
        <taxon>Methanomicrobia</taxon>
        <taxon>Methanomicrobiales</taxon>
        <taxon>Methanospirillaceae</taxon>
        <taxon>Methanospirillum</taxon>
    </lineage>
</organism>
<protein>
    <submittedName>
        <fullName evidence="1">Uncharacterized protein</fullName>
    </submittedName>
</protein>
<dbReference type="AlphaFoldDB" id="A0A2V2N1P6"/>
<dbReference type="Proteomes" id="UP000245934">
    <property type="component" value="Unassembled WGS sequence"/>
</dbReference>
<dbReference type="EMBL" id="QGMZ01000042">
    <property type="protein sequence ID" value="PWR70438.1"/>
    <property type="molecule type" value="Genomic_DNA"/>
</dbReference>
<sequence>MEFTKLYISLLKLNLMEDRRILFIKKISVNVRFLIIALSVIFFIPSGLAVTSEDKIIYDLPLFDNYGPAFATWSGGDVPLGTALLKGTVTFDKDNYNPGDKAKIKLDMAFSATIIAGENGALMDELGYDTWMLHTEDFLGFDVELGDIKGSEFMGIGKGQEIPPLMVRNVSHTYYYEIPDSVNPGTYNVYAFIDNSEYQTNPVRITINGDSGYTESSSFKEGLNGFSGMVISKNFDEENGEPIEISDTFLTTDERICAFVSFSPLLSESKLEWHWYDPTGYLFIEDYLQAEEGWDWACYYIDIQDYEKPMLPGEWKIDFLYDGEILGSQIFTYKEDIEK</sequence>
<comment type="caution">
    <text evidence="1">The sequence shown here is derived from an EMBL/GenBank/DDBJ whole genome shotgun (WGS) entry which is preliminary data.</text>
</comment>
<accession>A0A2V2N1P6</accession>
<reference evidence="1 2" key="1">
    <citation type="submission" date="2018-05" db="EMBL/GenBank/DDBJ databases">
        <title>Draft genome of Methanospirillum stamsii Pt1.</title>
        <authorList>
            <person name="Dueholm M.S."/>
            <person name="Nielsen P.H."/>
            <person name="Bakmann L.F."/>
            <person name="Otzen D.E."/>
        </authorList>
    </citation>
    <scope>NUCLEOTIDE SEQUENCE [LARGE SCALE GENOMIC DNA]</scope>
    <source>
        <strain evidence="1 2">Pt1</strain>
    </source>
</reference>
<proteinExistence type="predicted"/>